<dbReference type="EMBL" id="CP030104">
    <property type="protein sequence ID" value="AWX43690.1"/>
    <property type="molecule type" value="Genomic_DNA"/>
</dbReference>
<dbReference type="GO" id="GO:0006012">
    <property type="term" value="P:galactose metabolic process"/>
    <property type="evidence" value="ECO:0007669"/>
    <property type="project" value="TreeGrafter"/>
</dbReference>
<gene>
    <name evidence="3" type="primary">galK</name>
    <name evidence="3" type="ORF">HME9304_00681</name>
</gene>
<accession>A0A2Z4LPK5</accession>
<dbReference type="GO" id="GO:0005524">
    <property type="term" value="F:ATP binding"/>
    <property type="evidence" value="ECO:0007669"/>
    <property type="project" value="UniProtKB-KW"/>
</dbReference>
<evidence type="ECO:0000256" key="1">
    <source>
        <dbReference type="ARBA" id="ARBA00022741"/>
    </source>
</evidence>
<dbReference type="InterPro" id="IPR036554">
    <property type="entry name" value="GHMP_kinase_C_sf"/>
</dbReference>
<protein>
    <submittedName>
        <fullName evidence="3">Galactokinase</fullName>
        <ecNumber evidence="3">2.7.1.6</ecNumber>
    </submittedName>
</protein>
<keyword evidence="4" id="KW-1185">Reference proteome</keyword>
<dbReference type="AlphaFoldDB" id="A0A2Z4LPK5"/>
<dbReference type="Proteomes" id="UP000248536">
    <property type="component" value="Chromosome"/>
</dbReference>
<proteinExistence type="predicted"/>
<dbReference type="PANTHER" id="PTHR10457">
    <property type="entry name" value="MEVALONATE KINASE/GALACTOKINASE"/>
    <property type="match status" value="1"/>
</dbReference>
<reference evidence="3 4" key="1">
    <citation type="submission" date="2018-06" db="EMBL/GenBank/DDBJ databases">
        <title>Spongiibacterium sp. HME9304 Genome sequencing and assembly.</title>
        <authorList>
            <person name="Kang H."/>
            <person name="Kim H."/>
            <person name="Joh K."/>
        </authorList>
    </citation>
    <scope>NUCLEOTIDE SEQUENCE [LARGE SCALE GENOMIC DNA]</scope>
    <source>
        <strain evidence="3 4">HME9304</strain>
    </source>
</reference>
<dbReference type="GO" id="GO:0004335">
    <property type="term" value="F:galactokinase activity"/>
    <property type="evidence" value="ECO:0007669"/>
    <property type="project" value="UniProtKB-EC"/>
</dbReference>
<keyword evidence="1" id="KW-0547">Nucleotide-binding</keyword>
<keyword evidence="3" id="KW-0418">Kinase</keyword>
<sequence>MLDETKDELGALLHKRYSYVVEEIDRVLEAVGALKENNLEVLGKLMYRTHKGLSEKYEVSCPELDFLAELAETEPQILGARTMGGDFRAVH</sequence>
<dbReference type="EC" id="2.7.1.6" evidence="3"/>
<dbReference type="GO" id="GO:0005829">
    <property type="term" value="C:cytosol"/>
    <property type="evidence" value="ECO:0007669"/>
    <property type="project" value="TreeGrafter"/>
</dbReference>
<dbReference type="Gene3D" id="3.30.70.890">
    <property type="entry name" value="GHMP kinase, C-terminal domain"/>
    <property type="match status" value="1"/>
</dbReference>
<name>A0A2Z4LPK5_9FLAO</name>
<dbReference type="SUPFAM" id="SSF55060">
    <property type="entry name" value="GHMP Kinase, C-terminal domain"/>
    <property type="match status" value="1"/>
</dbReference>
<evidence type="ECO:0000313" key="3">
    <source>
        <dbReference type="EMBL" id="AWX43690.1"/>
    </source>
</evidence>
<organism evidence="3 4">
    <name type="scientific">Flagellimonas maritima</name>
    <dbReference type="NCBI Taxonomy" id="1383885"/>
    <lineage>
        <taxon>Bacteria</taxon>
        <taxon>Pseudomonadati</taxon>
        <taxon>Bacteroidota</taxon>
        <taxon>Flavobacteriia</taxon>
        <taxon>Flavobacteriales</taxon>
        <taxon>Flavobacteriaceae</taxon>
        <taxon>Flagellimonas</taxon>
    </lineage>
</organism>
<evidence type="ECO:0000256" key="2">
    <source>
        <dbReference type="ARBA" id="ARBA00022840"/>
    </source>
</evidence>
<dbReference type="KEGG" id="spon:HME9304_00681"/>
<evidence type="ECO:0000313" key="4">
    <source>
        <dbReference type="Proteomes" id="UP000248536"/>
    </source>
</evidence>
<keyword evidence="2" id="KW-0067">ATP-binding</keyword>
<keyword evidence="3" id="KW-0808">Transferase</keyword>
<dbReference type="PANTHER" id="PTHR10457:SF7">
    <property type="entry name" value="GALACTOKINASE-RELATED"/>
    <property type="match status" value="1"/>
</dbReference>